<evidence type="ECO:0000256" key="6">
    <source>
        <dbReference type="PIRSR" id="PIRSR601019-1"/>
    </source>
</evidence>
<keyword evidence="5" id="KW-0807">Transducer</keyword>
<dbReference type="RefSeq" id="XP_005778703.1">
    <property type="nucleotide sequence ID" value="XM_005778646.1"/>
</dbReference>
<evidence type="ECO:0000313" key="8">
    <source>
        <dbReference type="EnsemblProtists" id="EOD26274"/>
    </source>
</evidence>
<proteinExistence type="predicted"/>
<dbReference type="Pfam" id="PF00503">
    <property type="entry name" value="G-alpha"/>
    <property type="match status" value="1"/>
</dbReference>
<dbReference type="PANTHER" id="PTHR10218:SF302">
    <property type="entry name" value="GUANINE NUCLEOTIDE-BINDING PROTEIN ALPHA-5 SUBUNIT"/>
    <property type="match status" value="1"/>
</dbReference>
<dbReference type="PANTHER" id="PTHR10218">
    <property type="entry name" value="GTP-BINDING PROTEIN ALPHA SUBUNIT"/>
    <property type="match status" value="1"/>
</dbReference>
<accession>A0A0D3JRY9</accession>
<dbReference type="GO" id="GO:0007188">
    <property type="term" value="P:adenylate cyclase-modulating G protein-coupled receptor signaling pathway"/>
    <property type="evidence" value="ECO:0007669"/>
    <property type="project" value="TreeGrafter"/>
</dbReference>
<feature type="binding site" evidence="6">
    <location>
        <begin position="140"/>
        <end position="143"/>
    </location>
    <ligand>
        <name>GTP</name>
        <dbReference type="ChEBI" id="CHEBI:37565"/>
    </ligand>
</feature>
<reference evidence="9" key="1">
    <citation type="journal article" date="2013" name="Nature">
        <title>Pan genome of the phytoplankton Emiliania underpins its global distribution.</title>
        <authorList>
            <person name="Read B.A."/>
            <person name="Kegel J."/>
            <person name="Klute M.J."/>
            <person name="Kuo A."/>
            <person name="Lefebvre S.C."/>
            <person name="Maumus F."/>
            <person name="Mayer C."/>
            <person name="Miller J."/>
            <person name="Monier A."/>
            <person name="Salamov A."/>
            <person name="Young J."/>
            <person name="Aguilar M."/>
            <person name="Claverie J.M."/>
            <person name="Frickenhaus S."/>
            <person name="Gonzalez K."/>
            <person name="Herman E.K."/>
            <person name="Lin Y.C."/>
            <person name="Napier J."/>
            <person name="Ogata H."/>
            <person name="Sarno A.F."/>
            <person name="Shmutz J."/>
            <person name="Schroeder D."/>
            <person name="de Vargas C."/>
            <person name="Verret F."/>
            <person name="von Dassow P."/>
            <person name="Valentin K."/>
            <person name="Van de Peer Y."/>
            <person name="Wheeler G."/>
            <person name="Dacks J.B."/>
            <person name="Delwiche C.F."/>
            <person name="Dyhrman S.T."/>
            <person name="Glockner G."/>
            <person name="John U."/>
            <person name="Richards T."/>
            <person name="Worden A.Z."/>
            <person name="Zhang X."/>
            <person name="Grigoriev I.V."/>
            <person name="Allen A.E."/>
            <person name="Bidle K."/>
            <person name="Borodovsky M."/>
            <person name="Bowler C."/>
            <person name="Brownlee C."/>
            <person name="Cock J.M."/>
            <person name="Elias M."/>
            <person name="Gladyshev V.N."/>
            <person name="Groth M."/>
            <person name="Guda C."/>
            <person name="Hadaegh A."/>
            <person name="Iglesias-Rodriguez M.D."/>
            <person name="Jenkins J."/>
            <person name="Jones B.M."/>
            <person name="Lawson T."/>
            <person name="Leese F."/>
            <person name="Lindquist E."/>
            <person name="Lobanov A."/>
            <person name="Lomsadze A."/>
            <person name="Malik S.B."/>
            <person name="Marsh M.E."/>
            <person name="Mackinder L."/>
            <person name="Mock T."/>
            <person name="Mueller-Roeber B."/>
            <person name="Pagarete A."/>
            <person name="Parker M."/>
            <person name="Probert I."/>
            <person name="Quesneville H."/>
            <person name="Raines C."/>
            <person name="Rensing S.A."/>
            <person name="Riano-Pachon D.M."/>
            <person name="Richier S."/>
            <person name="Rokitta S."/>
            <person name="Shiraiwa Y."/>
            <person name="Soanes D.M."/>
            <person name="van der Giezen M."/>
            <person name="Wahlund T.M."/>
            <person name="Williams B."/>
            <person name="Wilson W."/>
            <person name="Wolfe G."/>
            <person name="Wurch L.L."/>
        </authorList>
    </citation>
    <scope>NUCLEOTIDE SEQUENCE</scope>
</reference>
<feature type="binding site" evidence="6">
    <location>
        <position position="198"/>
    </location>
    <ligand>
        <name>GTP</name>
        <dbReference type="ChEBI" id="CHEBI:37565"/>
    </ligand>
</feature>
<dbReference type="KEGG" id="ehx:EMIHUDRAFT_43354"/>
<feature type="binding site" evidence="6">
    <location>
        <begin position="46"/>
        <end position="52"/>
    </location>
    <ligand>
        <name>GTP</name>
        <dbReference type="ChEBI" id="CHEBI:37565"/>
    </ligand>
</feature>
<evidence type="ECO:0000313" key="9">
    <source>
        <dbReference type="Proteomes" id="UP000013827"/>
    </source>
</evidence>
<organism evidence="8 9">
    <name type="scientific">Emiliania huxleyi (strain CCMP1516)</name>
    <dbReference type="NCBI Taxonomy" id="280463"/>
    <lineage>
        <taxon>Eukaryota</taxon>
        <taxon>Haptista</taxon>
        <taxon>Haptophyta</taxon>
        <taxon>Prymnesiophyceae</taxon>
        <taxon>Isochrysidales</taxon>
        <taxon>Noelaerhabdaceae</taxon>
        <taxon>Emiliania</taxon>
    </lineage>
</organism>
<sequence>LSADPGVQDAMARGAELQLNDSTSYFWERAGDILRSDFVPNEQDILRARVRTTGIVQQNFAIDGRRYTMFDVGGQRNERRKWIHVFDGVTAIIFVTALSEFDQVLFEDETINRMDEALLLFEQILGHKSFRNTSIILFLNKRDLFEEKLKRGVPLTAWDKDYSGGNDYHTALDHVKARFLALNKRPEQRQIYAHATCATDTDNVQFVMASVFDIILKENLR</sequence>
<dbReference type="GO" id="GO:0031683">
    <property type="term" value="F:G-protein beta/gamma-subunit complex binding"/>
    <property type="evidence" value="ECO:0007669"/>
    <property type="project" value="InterPro"/>
</dbReference>
<dbReference type="SUPFAM" id="SSF47895">
    <property type="entry name" value="Transducin (alpha subunit), insertion domain"/>
    <property type="match status" value="1"/>
</dbReference>
<dbReference type="GO" id="GO:0005525">
    <property type="term" value="F:GTP binding"/>
    <property type="evidence" value="ECO:0007669"/>
    <property type="project" value="UniProtKB-KW"/>
</dbReference>
<dbReference type="GO" id="GO:0003924">
    <property type="term" value="F:GTPase activity"/>
    <property type="evidence" value="ECO:0007669"/>
    <property type="project" value="InterPro"/>
</dbReference>
<dbReference type="FunFam" id="3.40.50.300:FF:002307">
    <property type="entry name" value="Guanine nucleotide-binding protein G(k) subunit alpha"/>
    <property type="match status" value="1"/>
</dbReference>
<keyword evidence="4 6" id="KW-0342">GTP-binding</keyword>
<dbReference type="PaxDb" id="2903-EOD26274"/>
<reference evidence="8" key="2">
    <citation type="submission" date="2024-10" db="UniProtKB">
        <authorList>
            <consortium name="EnsemblProtists"/>
        </authorList>
    </citation>
    <scope>IDENTIFICATION</scope>
</reference>
<dbReference type="PROSITE" id="PS51882">
    <property type="entry name" value="G_ALPHA"/>
    <property type="match status" value="1"/>
</dbReference>
<dbReference type="EnsemblProtists" id="EOD26274">
    <property type="protein sequence ID" value="EOD26274"/>
    <property type="gene ID" value="EMIHUDRAFT_43354"/>
</dbReference>
<name>A0A0D3JRY9_EMIH1</name>
<dbReference type="GO" id="GO:0046872">
    <property type="term" value="F:metal ion binding"/>
    <property type="evidence" value="ECO:0007669"/>
    <property type="project" value="UniProtKB-KW"/>
</dbReference>
<dbReference type="GeneID" id="17271820"/>
<evidence type="ECO:0000256" key="7">
    <source>
        <dbReference type="PIRSR" id="PIRSR601019-2"/>
    </source>
</evidence>
<dbReference type="GO" id="GO:0001664">
    <property type="term" value="F:G protein-coupled receptor binding"/>
    <property type="evidence" value="ECO:0007669"/>
    <property type="project" value="TreeGrafter"/>
</dbReference>
<protein>
    <recommendedName>
        <fullName evidence="10">G-protein alpha subunit</fullName>
    </recommendedName>
</protein>
<evidence type="ECO:0000256" key="4">
    <source>
        <dbReference type="ARBA" id="ARBA00023134"/>
    </source>
</evidence>
<evidence type="ECO:0008006" key="10">
    <source>
        <dbReference type="Google" id="ProtNLM"/>
    </source>
</evidence>
<dbReference type="SMART" id="SM00275">
    <property type="entry name" value="G_alpha"/>
    <property type="match status" value="1"/>
</dbReference>
<feature type="binding site" evidence="6">
    <location>
        <begin position="71"/>
        <end position="75"/>
    </location>
    <ligand>
        <name>GTP</name>
        <dbReference type="ChEBI" id="CHEBI:37565"/>
    </ligand>
</feature>
<keyword evidence="3 7" id="KW-0460">Magnesium</keyword>
<dbReference type="Proteomes" id="UP000013827">
    <property type="component" value="Unassembled WGS sequence"/>
</dbReference>
<keyword evidence="9" id="KW-1185">Reference proteome</keyword>
<keyword evidence="2 6" id="KW-0547">Nucleotide-binding</keyword>
<dbReference type="InterPro" id="IPR027417">
    <property type="entry name" value="P-loop_NTPase"/>
</dbReference>
<dbReference type="InterPro" id="IPR011025">
    <property type="entry name" value="GproteinA_insert"/>
</dbReference>
<evidence type="ECO:0000256" key="1">
    <source>
        <dbReference type="ARBA" id="ARBA00022723"/>
    </source>
</evidence>
<dbReference type="InterPro" id="IPR001019">
    <property type="entry name" value="Gprotein_alpha_su"/>
</dbReference>
<dbReference type="GO" id="GO:0005737">
    <property type="term" value="C:cytoplasm"/>
    <property type="evidence" value="ECO:0007669"/>
    <property type="project" value="TreeGrafter"/>
</dbReference>
<evidence type="ECO:0000256" key="2">
    <source>
        <dbReference type="ARBA" id="ARBA00022741"/>
    </source>
</evidence>
<dbReference type="GO" id="GO:0005834">
    <property type="term" value="C:heterotrimeric G-protein complex"/>
    <property type="evidence" value="ECO:0007669"/>
    <property type="project" value="TreeGrafter"/>
</dbReference>
<keyword evidence="1 7" id="KW-0479">Metal-binding</keyword>
<dbReference type="AlphaFoldDB" id="A0A0D3JRY9"/>
<dbReference type="SUPFAM" id="SSF52540">
    <property type="entry name" value="P-loop containing nucleoside triphosphate hydrolases"/>
    <property type="match status" value="1"/>
</dbReference>
<dbReference type="CDD" id="cd00066">
    <property type="entry name" value="G-alpha"/>
    <property type="match status" value="1"/>
</dbReference>
<feature type="binding site" evidence="7">
    <location>
        <position position="52"/>
    </location>
    <ligand>
        <name>Mg(2+)</name>
        <dbReference type="ChEBI" id="CHEBI:18420"/>
    </ligand>
</feature>
<evidence type="ECO:0000256" key="5">
    <source>
        <dbReference type="ARBA" id="ARBA00023224"/>
    </source>
</evidence>
<dbReference type="OMA" id="NICNNEW"/>
<feature type="binding site" evidence="6">
    <location>
        <begin position="21"/>
        <end position="22"/>
    </location>
    <ligand>
        <name>GTP</name>
        <dbReference type="ChEBI" id="CHEBI:37565"/>
    </ligand>
</feature>
<dbReference type="Gene3D" id="3.40.50.300">
    <property type="entry name" value="P-loop containing nucleotide triphosphate hydrolases"/>
    <property type="match status" value="1"/>
</dbReference>
<evidence type="ECO:0000256" key="3">
    <source>
        <dbReference type="ARBA" id="ARBA00022842"/>
    </source>
</evidence>
<dbReference type="HOGENOM" id="CLU_014184_7_0_1"/>
<dbReference type="eggNOG" id="KOG0082">
    <property type="taxonomic scope" value="Eukaryota"/>
</dbReference>
<dbReference type="STRING" id="2903.R1EZG6"/>
<dbReference type="PRINTS" id="PR00318">
    <property type="entry name" value="GPROTEINA"/>
</dbReference>